<feature type="region of interest" description="Disordered" evidence="1">
    <location>
        <begin position="215"/>
        <end position="247"/>
    </location>
</feature>
<dbReference type="EMBL" id="WJHE01000201">
    <property type="protein sequence ID" value="MST32037.1"/>
    <property type="molecule type" value="Genomic_DNA"/>
</dbReference>
<reference evidence="2 3" key="1">
    <citation type="submission" date="2019-11" db="EMBL/GenBank/DDBJ databases">
        <title>Acidiferrimicrobium australis gen. nov., sp. nov., an acidophilic and obligately heterotrophic, member of the Actinobacteria that catalyses dissimilatory oxido- reduction of iron isolated from metal-rich acidic water in Chile.</title>
        <authorList>
            <person name="Gonzalez D."/>
            <person name="Huber K."/>
            <person name="Hedrich S."/>
            <person name="Rojas-Villalobos C."/>
            <person name="Quatrini R."/>
            <person name="Dinamarca M.A."/>
            <person name="Schwarz A."/>
            <person name="Canales C."/>
            <person name="Nancucheo I."/>
        </authorList>
    </citation>
    <scope>NUCLEOTIDE SEQUENCE [LARGE SCALE GENOMIC DNA]</scope>
    <source>
        <strain evidence="2 3">USS-CCA1</strain>
    </source>
</reference>
<evidence type="ECO:0000256" key="1">
    <source>
        <dbReference type="SAM" id="MobiDB-lite"/>
    </source>
</evidence>
<organism evidence="2 3">
    <name type="scientific">Acidiferrimicrobium australe</name>
    <dbReference type="NCBI Taxonomy" id="2664430"/>
    <lineage>
        <taxon>Bacteria</taxon>
        <taxon>Bacillati</taxon>
        <taxon>Actinomycetota</taxon>
        <taxon>Acidimicrobiia</taxon>
        <taxon>Acidimicrobiales</taxon>
        <taxon>Acidimicrobiaceae</taxon>
        <taxon>Acidiferrimicrobium</taxon>
    </lineage>
</organism>
<accession>A0ABW9QRV2</accession>
<gene>
    <name evidence="2" type="ORF">GHK86_04760</name>
</gene>
<name>A0ABW9QRV2_9ACTN</name>
<dbReference type="Proteomes" id="UP000437736">
    <property type="component" value="Unassembled WGS sequence"/>
</dbReference>
<protein>
    <submittedName>
        <fullName evidence="2">Uncharacterized protein</fullName>
    </submittedName>
</protein>
<sequence>MALLMAWRTIAWVRRRRRPSWEQMSGNPPLRRRPRRHRRFGDYRRRREAAETARAFVAMIAAGGHDPVAHLGAGVVLQPGESPWVHARARLATWDTHVVQVSSRRVRWWGRRVENVAREMTLRGWQDRGEGDWLITSLRLVGRTRPDGELTSIWWSGLAGVQLDLGADTVHLDGNNGWRGELIGPGVAPIAVAAVAACHGPEALLVHPGLARLRGSGTQAETSPAPEPLALGPGDRMPSTWSQERLR</sequence>
<proteinExistence type="predicted"/>
<keyword evidence="3" id="KW-1185">Reference proteome</keyword>
<comment type="caution">
    <text evidence="2">The sequence shown here is derived from an EMBL/GenBank/DDBJ whole genome shotgun (WGS) entry which is preliminary data.</text>
</comment>
<evidence type="ECO:0000313" key="2">
    <source>
        <dbReference type="EMBL" id="MST32037.1"/>
    </source>
</evidence>
<evidence type="ECO:0000313" key="3">
    <source>
        <dbReference type="Proteomes" id="UP000437736"/>
    </source>
</evidence>